<name>A0ABU6VY15_9FABA</name>
<gene>
    <name evidence="1" type="ORF">PIB30_106016</name>
</gene>
<dbReference type="Proteomes" id="UP001341840">
    <property type="component" value="Unassembled WGS sequence"/>
</dbReference>
<reference evidence="1 2" key="1">
    <citation type="journal article" date="2023" name="Plants (Basel)">
        <title>Bridging the Gap: Combining Genomics and Transcriptomics Approaches to Understand Stylosanthes scabra, an Orphan Legume from the Brazilian Caatinga.</title>
        <authorList>
            <person name="Ferreira-Neto J.R.C."/>
            <person name="da Silva M.D."/>
            <person name="Binneck E."/>
            <person name="de Melo N.F."/>
            <person name="da Silva R.H."/>
            <person name="de Melo A.L.T.M."/>
            <person name="Pandolfi V."/>
            <person name="Bustamante F.O."/>
            <person name="Brasileiro-Vidal A.C."/>
            <person name="Benko-Iseppon A.M."/>
        </authorList>
    </citation>
    <scope>NUCLEOTIDE SEQUENCE [LARGE SCALE GENOMIC DNA]</scope>
    <source>
        <tissue evidence="1">Leaves</tissue>
    </source>
</reference>
<organism evidence="1 2">
    <name type="scientific">Stylosanthes scabra</name>
    <dbReference type="NCBI Taxonomy" id="79078"/>
    <lineage>
        <taxon>Eukaryota</taxon>
        <taxon>Viridiplantae</taxon>
        <taxon>Streptophyta</taxon>
        <taxon>Embryophyta</taxon>
        <taxon>Tracheophyta</taxon>
        <taxon>Spermatophyta</taxon>
        <taxon>Magnoliopsida</taxon>
        <taxon>eudicotyledons</taxon>
        <taxon>Gunneridae</taxon>
        <taxon>Pentapetalae</taxon>
        <taxon>rosids</taxon>
        <taxon>fabids</taxon>
        <taxon>Fabales</taxon>
        <taxon>Fabaceae</taxon>
        <taxon>Papilionoideae</taxon>
        <taxon>50 kb inversion clade</taxon>
        <taxon>dalbergioids sensu lato</taxon>
        <taxon>Dalbergieae</taxon>
        <taxon>Pterocarpus clade</taxon>
        <taxon>Stylosanthes</taxon>
    </lineage>
</organism>
<proteinExistence type="predicted"/>
<dbReference type="EMBL" id="JASCZI010155090">
    <property type="protein sequence ID" value="MED6178277.1"/>
    <property type="molecule type" value="Genomic_DNA"/>
</dbReference>
<feature type="non-terminal residue" evidence="1">
    <location>
        <position position="56"/>
    </location>
</feature>
<accession>A0ABU6VY15</accession>
<comment type="caution">
    <text evidence="1">The sequence shown here is derived from an EMBL/GenBank/DDBJ whole genome shotgun (WGS) entry which is preliminary data.</text>
</comment>
<protein>
    <submittedName>
        <fullName evidence="1">Uncharacterized protein</fullName>
    </submittedName>
</protein>
<sequence>VSVMKESIRGASSRLARPKHFKIFKFHNQRADSVHHRTDSFLDRIQSLSLKSIRLG</sequence>
<evidence type="ECO:0000313" key="2">
    <source>
        <dbReference type="Proteomes" id="UP001341840"/>
    </source>
</evidence>
<evidence type="ECO:0000313" key="1">
    <source>
        <dbReference type="EMBL" id="MED6178277.1"/>
    </source>
</evidence>
<feature type="non-terminal residue" evidence="1">
    <location>
        <position position="1"/>
    </location>
</feature>
<keyword evidence="2" id="KW-1185">Reference proteome</keyword>